<comment type="caution">
    <text evidence="8">The sequence shown here is derived from an EMBL/GenBank/DDBJ whole genome shotgun (WGS) entry which is preliminary data.</text>
</comment>
<name>A0A443JJJ7_9RHOB</name>
<dbReference type="PANTHER" id="PTHR12318">
    <property type="entry name" value="TESTOSTERONE-REGULATED PROTEIN RP2"/>
    <property type="match status" value="1"/>
</dbReference>
<keyword evidence="3" id="KW-0479">Metal-binding</keyword>
<evidence type="ECO:0000256" key="1">
    <source>
        <dbReference type="ARBA" id="ARBA00001936"/>
    </source>
</evidence>
<dbReference type="SUPFAM" id="SSF55811">
    <property type="entry name" value="Nudix"/>
    <property type="match status" value="1"/>
</dbReference>
<reference evidence="8 9" key="1">
    <citation type="submission" date="2019-01" db="EMBL/GenBank/DDBJ databases">
        <title>Sinorhodobacter populi sp. nov. isolated from the symptomatic bark tissue of Populus euramericana canker.</title>
        <authorList>
            <person name="Xu G."/>
        </authorList>
    </citation>
    <scope>NUCLEOTIDE SEQUENCE [LARGE SCALE GENOMIC DNA]</scope>
    <source>
        <strain evidence="8 9">SK2B-1</strain>
    </source>
</reference>
<comment type="cofactor">
    <cofactor evidence="2">
        <name>Mg(2+)</name>
        <dbReference type="ChEBI" id="CHEBI:18420"/>
    </cofactor>
</comment>
<keyword evidence="5" id="KW-0460">Magnesium</keyword>
<dbReference type="GO" id="GO:0016818">
    <property type="term" value="F:hydrolase activity, acting on acid anhydrides, in phosphorus-containing anhydrides"/>
    <property type="evidence" value="ECO:0007669"/>
    <property type="project" value="InterPro"/>
</dbReference>
<dbReference type="RefSeq" id="WP_128208869.1">
    <property type="nucleotide sequence ID" value="NZ_JBHRSO010000041.1"/>
</dbReference>
<evidence type="ECO:0000313" key="9">
    <source>
        <dbReference type="Proteomes" id="UP000284476"/>
    </source>
</evidence>
<dbReference type="InterPro" id="IPR000086">
    <property type="entry name" value="NUDIX_hydrolase_dom"/>
</dbReference>
<protein>
    <submittedName>
        <fullName evidence="8">NUDIX hydrolase</fullName>
    </submittedName>
</protein>
<keyword evidence="4 8" id="KW-0378">Hydrolase</keyword>
<evidence type="ECO:0000256" key="3">
    <source>
        <dbReference type="ARBA" id="ARBA00022723"/>
    </source>
</evidence>
<feature type="domain" description="Nudix hydrolase" evidence="7">
    <location>
        <begin position="1"/>
        <end position="186"/>
    </location>
</feature>
<dbReference type="PANTHER" id="PTHR12318:SF0">
    <property type="entry name" value="ACYL-COENZYME A DIPHOSPHATASE NUDT19"/>
    <property type="match status" value="1"/>
</dbReference>
<comment type="cofactor">
    <cofactor evidence="1">
        <name>Mn(2+)</name>
        <dbReference type="ChEBI" id="CHEBI:29035"/>
    </cofactor>
</comment>
<evidence type="ECO:0000256" key="6">
    <source>
        <dbReference type="ARBA" id="ARBA00023211"/>
    </source>
</evidence>
<dbReference type="InterPro" id="IPR015797">
    <property type="entry name" value="NUDIX_hydrolase-like_dom_sf"/>
</dbReference>
<dbReference type="EMBL" id="SAUZ01000011">
    <property type="protein sequence ID" value="RWR20837.1"/>
    <property type="molecule type" value="Genomic_DNA"/>
</dbReference>
<dbReference type="Proteomes" id="UP000284476">
    <property type="component" value="Unassembled WGS sequence"/>
</dbReference>
<evidence type="ECO:0000256" key="4">
    <source>
        <dbReference type="ARBA" id="ARBA00022801"/>
    </source>
</evidence>
<dbReference type="Gene3D" id="3.90.79.10">
    <property type="entry name" value="Nucleoside Triphosphate Pyrophosphohydrolase"/>
    <property type="match status" value="1"/>
</dbReference>
<dbReference type="AlphaFoldDB" id="A0A443JJJ7"/>
<dbReference type="PROSITE" id="PS51462">
    <property type="entry name" value="NUDIX"/>
    <property type="match status" value="1"/>
</dbReference>
<gene>
    <name evidence="8" type="ORF">D2T30_10725</name>
</gene>
<dbReference type="Pfam" id="PF00293">
    <property type="entry name" value="NUDIX"/>
    <property type="match status" value="1"/>
</dbReference>
<evidence type="ECO:0000259" key="7">
    <source>
        <dbReference type="PROSITE" id="PS51462"/>
    </source>
</evidence>
<sequence length="216" mass="22921">MIRDAASIVVVRHDRPEGPAVLLGRRAARAAFMPSKFVFPGGAVDAADARVPLAAPPGGDSLRRLGAMAPALAAAAIRELWEETGLILGRRGAWPDPPAGWQGFAAAGSRPDAAGLRFIFRAITPPGAPRRFDARFFLADAGLLCCDPDDLSRADGELSPLQWMPLSRARQLDLPFITELVLAEALALSAEGPAREPSSVPFLDTRGSGVVLERLR</sequence>
<evidence type="ECO:0000256" key="2">
    <source>
        <dbReference type="ARBA" id="ARBA00001946"/>
    </source>
</evidence>
<dbReference type="GO" id="GO:0046872">
    <property type="term" value="F:metal ion binding"/>
    <property type="evidence" value="ECO:0007669"/>
    <property type="project" value="UniProtKB-KW"/>
</dbReference>
<evidence type="ECO:0000313" key="8">
    <source>
        <dbReference type="EMBL" id="RWR20837.1"/>
    </source>
</evidence>
<organism evidence="8 9">
    <name type="scientific">Paenirhodobacter populi</name>
    <dbReference type="NCBI Taxonomy" id="2306993"/>
    <lineage>
        <taxon>Bacteria</taxon>
        <taxon>Pseudomonadati</taxon>
        <taxon>Pseudomonadota</taxon>
        <taxon>Alphaproteobacteria</taxon>
        <taxon>Rhodobacterales</taxon>
        <taxon>Rhodobacter group</taxon>
        <taxon>Paenirhodobacter</taxon>
    </lineage>
</organism>
<evidence type="ECO:0000256" key="5">
    <source>
        <dbReference type="ARBA" id="ARBA00022842"/>
    </source>
</evidence>
<dbReference type="InterPro" id="IPR039121">
    <property type="entry name" value="NUDT19"/>
</dbReference>
<reference evidence="8 9" key="2">
    <citation type="submission" date="2019-01" db="EMBL/GenBank/DDBJ databases">
        <authorList>
            <person name="Li Y."/>
        </authorList>
    </citation>
    <scope>NUCLEOTIDE SEQUENCE [LARGE SCALE GENOMIC DNA]</scope>
    <source>
        <strain evidence="8 9">SK2B-1</strain>
    </source>
</reference>
<proteinExistence type="predicted"/>
<accession>A0A443JJJ7</accession>
<keyword evidence="6" id="KW-0464">Manganese</keyword>